<name>A0A7R9CT11_TIMPO</name>
<organism evidence="2">
    <name type="scientific">Timema poppense</name>
    <name type="common">Walking stick</name>
    <dbReference type="NCBI Taxonomy" id="170557"/>
    <lineage>
        <taxon>Eukaryota</taxon>
        <taxon>Metazoa</taxon>
        <taxon>Ecdysozoa</taxon>
        <taxon>Arthropoda</taxon>
        <taxon>Hexapoda</taxon>
        <taxon>Insecta</taxon>
        <taxon>Pterygota</taxon>
        <taxon>Neoptera</taxon>
        <taxon>Polyneoptera</taxon>
        <taxon>Phasmatodea</taxon>
        <taxon>Timematodea</taxon>
        <taxon>Timematoidea</taxon>
        <taxon>Timematidae</taxon>
        <taxon>Timema</taxon>
    </lineage>
</organism>
<reference evidence="2" key="1">
    <citation type="submission" date="2020-11" db="EMBL/GenBank/DDBJ databases">
        <authorList>
            <person name="Tran Van P."/>
        </authorList>
    </citation>
    <scope>NUCLEOTIDE SEQUENCE</scope>
</reference>
<feature type="region of interest" description="Disordered" evidence="1">
    <location>
        <begin position="219"/>
        <end position="238"/>
    </location>
</feature>
<dbReference type="EMBL" id="OD001060">
    <property type="protein sequence ID" value="CAD7400459.1"/>
    <property type="molecule type" value="Genomic_DNA"/>
</dbReference>
<evidence type="ECO:0000256" key="1">
    <source>
        <dbReference type="SAM" id="MobiDB-lite"/>
    </source>
</evidence>
<accession>A0A7R9CT11</accession>
<evidence type="ECO:0000313" key="2">
    <source>
        <dbReference type="EMBL" id="CAD7400459.1"/>
    </source>
</evidence>
<gene>
    <name evidence="2" type="ORF">TPSB3V08_LOCUS2614</name>
</gene>
<proteinExistence type="predicted"/>
<sequence length="423" mass="48271">MTRRKRDLFIKTLEVTSQQLSTTQTEGKYFYYSFCKLGSLNVEEVNPLEGEWKTFRRKHRKHPSSPDRDLNLILPVLGSLAQHETKWILNNGGSSRSLRPRAIRLTDTAIAWTIEGWLQNKEDEGKTLNPYHGACSVGEREEGNGEVVYNPRRAYHMALLKPHCDHSITKLILMPWNKNSSGTASYYPFGLYASSAHYYNGLGIGKVELEEVNPHLRGGRVENHLGKTTPSSPDRVSNLDLPVLSSRAQHDKRVSQLRHRGSTPSYYKPRWRLGIPHIHKLRLIQVLSEVKEGLDNQIHPCRDRGLNPGTPAQKSDTLPLDHQVTQFVTHVRDGSTKRKKDMEATKVEWRRVAEGEAWQRSTGMDEVVPNDPHRLKRPMMMMTLNAPALQNRLAILTPNHAAENHLKVLEQGFELRFCGDPLK</sequence>
<dbReference type="AlphaFoldDB" id="A0A7R9CT11"/>
<feature type="compositionally biased region" description="Polar residues" evidence="1">
    <location>
        <begin position="226"/>
        <end position="235"/>
    </location>
</feature>
<protein>
    <submittedName>
        <fullName evidence="2">Uncharacterized protein</fullName>
    </submittedName>
</protein>